<comment type="subcellular location">
    <subcellularLocation>
        <location evidence="1">Cell membrane</location>
        <topology evidence="1">Multi-pass membrane protein</topology>
    </subcellularLocation>
</comment>
<keyword evidence="10" id="KW-0739">Sodium transport</keyword>
<dbReference type="EMBL" id="CAIIXF020000007">
    <property type="protein sequence ID" value="CAH1789758.1"/>
    <property type="molecule type" value="Genomic_DNA"/>
</dbReference>
<evidence type="ECO:0000256" key="5">
    <source>
        <dbReference type="ARBA" id="ARBA00022692"/>
    </source>
</evidence>
<accession>A0A8J1TT36</accession>
<evidence type="ECO:0000256" key="10">
    <source>
        <dbReference type="ARBA" id="ARBA00023201"/>
    </source>
</evidence>
<dbReference type="OrthoDB" id="6132759at2759"/>
<reference evidence="12" key="1">
    <citation type="submission" date="2022-03" db="EMBL/GenBank/DDBJ databases">
        <authorList>
            <person name="Martin C."/>
        </authorList>
    </citation>
    <scope>NUCLEOTIDE SEQUENCE</scope>
</reference>
<name>A0A8J1TT36_OWEFU</name>
<keyword evidence="8" id="KW-0406">Ion transport</keyword>
<evidence type="ECO:0000256" key="6">
    <source>
        <dbReference type="ARBA" id="ARBA00022989"/>
    </source>
</evidence>
<evidence type="ECO:0000256" key="2">
    <source>
        <dbReference type="ARBA" id="ARBA00006434"/>
    </source>
</evidence>
<gene>
    <name evidence="12" type="ORF">OFUS_LOCUS15062</name>
</gene>
<organism evidence="12 13">
    <name type="scientific">Owenia fusiformis</name>
    <name type="common">Polychaete worm</name>
    <dbReference type="NCBI Taxonomy" id="6347"/>
    <lineage>
        <taxon>Eukaryota</taxon>
        <taxon>Metazoa</taxon>
        <taxon>Spiralia</taxon>
        <taxon>Lophotrochozoa</taxon>
        <taxon>Annelida</taxon>
        <taxon>Polychaeta</taxon>
        <taxon>Sedentaria</taxon>
        <taxon>Canalipalpata</taxon>
        <taxon>Sabellida</taxon>
        <taxon>Oweniida</taxon>
        <taxon>Oweniidae</taxon>
        <taxon>Owenia</taxon>
    </lineage>
</organism>
<comment type="caution">
    <text evidence="12">The sequence shown here is derived from an EMBL/GenBank/DDBJ whole genome shotgun (WGS) entry which is preliminary data.</text>
</comment>
<dbReference type="NCBIfam" id="TIGR00813">
    <property type="entry name" value="sss"/>
    <property type="match status" value="1"/>
</dbReference>
<keyword evidence="13" id="KW-1185">Reference proteome</keyword>
<comment type="similarity">
    <text evidence="2 11">Belongs to the sodium:solute symporter (SSF) (TC 2.A.21) family.</text>
</comment>
<dbReference type="GO" id="GO:0006814">
    <property type="term" value="P:sodium ion transport"/>
    <property type="evidence" value="ECO:0007669"/>
    <property type="project" value="UniProtKB-KW"/>
</dbReference>
<dbReference type="InterPro" id="IPR038377">
    <property type="entry name" value="Na/Glc_symporter_sf"/>
</dbReference>
<dbReference type="Pfam" id="PF00474">
    <property type="entry name" value="SSF"/>
    <property type="match status" value="1"/>
</dbReference>
<dbReference type="PANTHER" id="PTHR42985">
    <property type="entry name" value="SODIUM-COUPLED MONOCARBOXYLATE TRANSPORTER"/>
    <property type="match status" value="1"/>
</dbReference>
<keyword evidence="5" id="KW-0812">Transmembrane</keyword>
<evidence type="ECO:0000256" key="8">
    <source>
        <dbReference type="ARBA" id="ARBA00023065"/>
    </source>
</evidence>
<evidence type="ECO:0000313" key="13">
    <source>
        <dbReference type="Proteomes" id="UP000749559"/>
    </source>
</evidence>
<sequence length="632" mass="69194">MGLEREARLGIADYVVFAVFILSSLTIGVYHALSGGRQRTTKEYLTADKKLKVVPTSLSLLVSFQSAIMILGYPAEMYMRGAQLYIGNIGMLIGTILTTRLWVPLFYNLQITSTFEYLHLRFDSVAVRKLGSVMGIIATVSYMGTATFAPSTALEAVTGFPVWASILVTAGVGTIYTCIGGMKAVVWTDVLQSVIMLGGILAVIVMGVVKVGSVSKVFEICQEHERLNFFDFNFDPTRINTFWTIVVSDTILWWQVYGTNQASVQRFCSLPTLKKANAAVLLAVPMQFLLITMICFAGLVIFAYYMHIGCDPLEQGIIQTGNQILPYFVMDTFRSLPGFPGLFLATLFSGALSSISSGLNALSAITWEDFLKHRFRHLKESRKALCTKLLVLFYGICSTGVACLAILIKGPVIQASQTLGGAINGSTAALFILAAFTVTSNWKGALTGPIVSFIIILWIAIGGQSIKGHNQYLPPGPTDRCDILNRTSFYNTSVLNNVTSSYNDTIETLTVYDGDLLNRSSTLEPNDQELTGIQHLYGISYFLYAPLGILIAIVIGLVVSWATGGEKGRYIDKAYIFPLCDALCCCCPSRVKDKGCACRGDNNPRQENGVERNVLRDTKFQSIKTANEESRC</sequence>
<evidence type="ECO:0000256" key="3">
    <source>
        <dbReference type="ARBA" id="ARBA00022448"/>
    </source>
</evidence>
<keyword evidence="3" id="KW-0813">Transport</keyword>
<dbReference type="CDD" id="cd11492">
    <property type="entry name" value="SLC5sbd_NIS-SMVT"/>
    <property type="match status" value="1"/>
</dbReference>
<dbReference type="PANTHER" id="PTHR42985:SF40">
    <property type="entry name" value="LD47995P-RELATED"/>
    <property type="match status" value="1"/>
</dbReference>
<evidence type="ECO:0000256" key="7">
    <source>
        <dbReference type="ARBA" id="ARBA00023053"/>
    </source>
</evidence>
<dbReference type="InterPro" id="IPR051163">
    <property type="entry name" value="Sodium:Solute_Symporter_SSF"/>
</dbReference>
<evidence type="ECO:0000256" key="1">
    <source>
        <dbReference type="ARBA" id="ARBA00004651"/>
    </source>
</evidence>
<proteinExistence type="inferred from homology"/>
<keyword evidence="4" id="KW-1003">Cell membrane</keyword>
<dbReference type="GO" id="GO:0015293">
    <property type="term" value="F:symporter activity"/>
    <property type="evidence" value="ECO:0007669"/>
    <property type="project" value="TreeGrafter"/>
</dbReference>
<dbReference type="GO" id="GO:0005886">
    <property type="term" value="C:plasma membrane"/>
    <property type="evidence" value="ECO:0007669"/>
    <property type="project" value="UniProtKB-SubCell"/>
</dbReference>
<dbReference type="AlphaFoldDB" id="A0A8J1TT36"/>
<protein>
    <submittedName>
        <fullName evidence="12">Uncharacterized protein</fullName>
    </submittedName>
</protein>
<keyword evidence="9" id="KW-0472">Membrane</keyword>
<evidence type="ECO:0000256" key="9">
    <source>
        <dbReference type="ARBA" id="ARBA00023136"/>
    </source>
</evidence>
<keyword evidence="6" id="KW-1133">Transmembrane helix</keyword>
<evidence type="ECO:0000256" key="11">
    <source>
        <dbReference type="RuleBase" id="RU362091"/>
    </source>
</evidence>
<keyword evidence="7" id="KW-0915">Sodium</keyword>
<dbReference type="InterPro" id="IPR001734">
    <property type="entry name" value="Na/solute_symporter"/>
</dbReference>
<dbReference type="PROSITE" id="PS50283">
    <property type="entry name" value="NA_SOLUT_SYMP_3"/>
    <property type="match status" value="1"/>
</dbReference>
<evidence type="ECO:0000256" key="4">
    <source>
        <dbReference type="ARBA" id="ARBA00022475"/>
    </source>
</evidence>
<dbReference type="Gene3D" id="1.20.1730.10">
    <property type="entry name" value="Sodium/glucose cotransporter"/>
    <property type="match status" value="1"/>
</dbReference>
<evidence type="ECO:0000313" key="12">
    <source>
        <dbReference type="EMBL" id="CAH1789758.1"/>
    </source>
</evidence>
<dbReference type="Proteomes" id="UP000749559">
    <property type="component" value="Unassembled WGS sequence"/>
</dbReference>